<sequence>MSTHITTTGESRDGEGPSDGHSDEERETLSGPQSIPRAVLLTGFLITALGGLTGIAAVVSALTGLGSGAEGDGPTAPVRQSQAAPPSVSPSAAAARAASVRIQYPQQAASVRLHQKVYGLAMIPPHHTLWLVAHRKGEAALNLLGRVHLTGPDTGPTSWDACPQIGDFPAQRGASFEIGAVLVPDATSDYLLGATTYTGVQLVPAKAGADVAGLVSTRLPPGTDTVHRASVWVTLDAGGENCSS</sequence>
<protein>
    <submittedName>
        <fullName evidence="3">Uncharacterized protein</fullName>
    </submittedName>
</protein>
<accession>A0AAI8L3G5</accession>
<reference evidence="3 4" key="1">
    <citation type="submission" date="2018-09" db="EMBL/GenBank/DDBJ databases">
        <title>Production of Trimethoprim by Streptomyces sp. 3E-1.</title>
        <authorList>
            <person name="Kang H.J."/>
            <person name="Kim S.B."/>
        </authorList>
    </citation>
    <scope>NUCLEOTIDE SEQUENCE [LARGE SCALE GENOMIC DNA]</scope>
    <source>
        <strain evidence="3 4">3E-1</strain>
    </source>
</reference>
<dbReference type="GeneID" id="91283459"/>
<evidence type="ECO:0000256" key="2">
    <source>
        <dbReference type="SAM" id="Phobius"/>
    </source>
</evidence>
<dbReference type="EMBL" id="CP032427">
    <property type="protein sequence ID" value="AYC40313.1"/>
    <property type="molecule type" value="Genomic_DNA"/>
</dbReference>
<feature type="region of interest" description="Disordered" evidence="1">
    <location>
        <begin position="68"/>
        <end position="92"/>
    </location>
</feature>
<feature type="region of interest" description="Disordered" evidence="1">
    <location>
        <begin position="1"/>
        <end position="33"/>
    </location>
</feature>
<feature type="compositionally biased region" description="Low complexity" evidence="1">
    <location>
        <begin position="79"/>
        <end position="92"/>
    </location>
</feature>
<dbReference type="KEGG" id="sge:DWG14_04576"/>
<proteinExistence type="predicted"/>
<dbReference type="Proteomes" id="UP000265765">
    <property type="component" value="Chromosome"/>
</dbReference>
<organism evidence="3 4">
    <name type="scientific">Streptomyces griseorubiginosus</name>
    <dbReference type="NCBI Taxonomy" id="67304"/>
    <lineage>
        <taxon>Bacteria</taxon>
        <taxon>Bacillati</taxon>
        <taxon>Actinomycetota</taxon>
        <taxon>Actinomycetes</taxon>
        <taxon>Kitasatosporales</taxon>
        <taxon>Streptomycetaceae</taxon>
        <taxon>Streptomyces</taxon>
    </lineage>
</organism>
<keyword evidence="2" id="KW-0812">Transmembrane</keyword>
<keyword evidence="2" id="KW-1133">Transmembrane helix</keyword>
<feature type="transmembrane region" description="Helical" evidence="2">
    <location>
        <begin position="38"/>
        <end position="62"/>
    </location>
</feature>
<gene>
    <name evidence="3" type="ORF">DWG14_04576</name>
</gene>
<keyword evidence="2" id="KW-0472">Membrane</keyword>
<evidence type="ECO:0000313" key="3">
    <source>
        <dbReference type="EMBL" id="AYC40313.1"/>
    </source>
</evidence>
<name>A0AAI8L3G5_9ACTN</name>
<feature type="compositionally biased region" description="Basic and acidic residues" evidence="1">
    <location>
        <begin position="10"/>
        <end position="28"/>
    </location>
</feature>
<dbReference type="AlphaFoldDB" id="A0AAI8L3G5"/>
<dbReference type="RefSeq" id="WP_120051801.1">
    <property type="nucleotide sequence ID" value="NZ_CP032427.1"/>
</dbReference>
<evidence type="ECO:0000313" key="4">
    <source>
        <dbReference type="Proteomes" id="UP000265765"/>
    </source>
</evidence>
<evidence type="ECO:0000256" key="1">
    <source>
        <dbReference type="SAM" id="MobiDB-lite"/>
    </source>
</evidence>